<sequence length="404" mass="46006">MNSEALLSFDNTELAFAYKSDKQLRKTSYLFQLMNQQWLVKTGIKIGLLAIKWNLPVTGLIRSTIFEQFVGGETLQETATSIKNLGKYGIDVILDYGAEGKETEDDFEKTKEEFIRVIHHASKHKNVNLIGIKLTALARFDLLEKLNQSISISSDKIAVDTTSLNSSEKQEWNNVVQRLVELCEIADKNGVGILVDAEESWIQNTIDALTMQVMQRYNQEKVLVYNTIQLYRHDRLDFLKQCFDIASKNRFVLGAKIVRGAYMEKERKRAGELNQETVIQPDKAASDQDFNEAITFCIKHIDEVSLIIASHNEYSAQLAVRLLDESNLPLNHPHVHFSQLYGMSDNITFNLAKAGCNVSKYLPYGPIEDVVPYLMRRAQENSSVAGQTSRELFLIEKEMKRRGL</sequence>
<dbReference type="RefSeq" id="WP_093828865.1">
    <property type="nucleotide sequence ID" value="NZ_FOLQ01000007.1"/>
</dbReference>
<evidence type="ECO:0000313" key="4">
    <source>
        <dbReference type="Proteomes" id="UP000198598"/>
    </source>
</evidence>
<dbReference type="AlphaFoldDB" id="A0A1I1V4V6"/>
<reference evidence="3 4" key="1">
    <citation type="submission" date="2016-10" db="EMBL/GenBank/DDBJ databases">
        <authorList>
            <person name="de Groot N.N."/>
        </authorList>
    </citation>
    <scope>NUCLEOTIDE SEQUENCE [LARGE SCALE GENOMIC DNA]</scope>
    <source>
        <strain evidence="3 4">DSM 26130</strain>
    </source>
</reference>
<dbReference type="Gene3D" id="3.20.20.220">
    <property type="match status" value="1"/>
</dbReference>
<dbReference type="Pfam" id="PF01619">
    <property type="entry name" value="Pro_dh"/>
    <property type="match status" value="1"/>
</dbReference>
<gene>
    <name evidence="3" type="ORF">SAMN05216167_10747</name>
</gene>
<protein>
    <submittedName>
        <fullName evidence="3">L-proline dehydrogenase</fullName>
    </submittedName>
</protein>
<dbReference type="GO" id="GO:0071949">
    <property type="term" value="F:FAD binding"/>
    <property type="evidence" value="ECO:0007669"/>
    <property type="project" value="TreeGrafter"/>
</dbReference>
<dbReference type="InterPro" id="IPR015659">
    <property type="entry name" value="Proline_oxidase"/>
</dbReference>
<evidence type="ECO:0000256" key="1">
    <source>
        <dbReference type="ARBA" id="ARBA00023002"/>
    </source>
</evidence>
<dbReference type="InterPro" id="IPR002872">
    <property type="entry name" value="Proline_DH_dom"/>
</dbReference>
<dbReference type="EMBL" id="FOLQ01000007">
    <property type="protein sequence ID" value="SFD78051.1"/>
    <property type="molecule type" value="Genomic_DNA"/>
</dbReference>
<dbReference type="Proteomes" id="UP000198598">
    <property type="component" value="Unassembled WGS sequence"/>
</dbReference>
<organism evidence="3 4">
    <name type="scientific">Spirosoma endophyticum</name>
    <dbReference type="NCBI Taxonomy" id="662367"/>
    <lineage>
        <taxon>Bacteria</taxon>
        <taxon>Pseudomonadati</taxon>
        <taxon>Bacteroidota</taxon>
        <taxon>Cytophagia</taxon>
        <taxon>Cytophagales</taxon>
        <taxon>Cytophagaceae</taxon>
        <taxon>Spirosoma</taxon>
    </lineage>
</organism>
<evidence type="ECO:0000313" key="3">
    <source>
        <dbReference type="EMBL" id="SFD78051.1"/>
    </source>
</evidence>
<keyword evidence="4" id="KW-1185">Reference proteome</keyword>
<dbReference type="PANTHER" id="PTHR13914:SF0">
    <property type="entry name" value="PROLINE DEHYDROGENASE 1, MITOCHONDRIAL"/>
    <property type="match status" value="1"/>
</dbReference>
<dbReference type="GO" id="GO:0004657">
    <property type="term" value="F:proline dehydrogenase activity"/>
    <property type="evidence" value="ECO:0007669"/>
    <property type="project" value="InterPro"/>
</dbReference>
<keyword evidence="1" id="KW-0560">Oxidoreductase</keyword>
<feature type="domain" description="Proline dehydrogenase" evidence="2">
    <location>
        <begin position="81"/>
        <end position="390"/>
    </location>
</feature>
<proteinExistence type="predicted"/>
<dbReference type="STRING" id="662367.SAMN05216167_10747"/>
<dbReference type="GO" id="GO:0010133">
    <property type="term" value="P:L-proline catabolic process to L-glutamate"/>
    <property type="evidence" value="ECO:0007669"/>
    <property type="project" value="TreeGrafter"/>
</dbReference>
<dbReference type="OrthoDB" id="1401444at2"/>
<dbReference type="SUPFAM" id="SSF51730">
    <property type="entry name" value="FAD-linked oxidoreductase"/>
    <property type="match status" value="1"/>
</dbReference>
<evidence type="ECO:0000259" key="2">
    <source>
        <dbReference type="Pfam" id="PF01619"/>
    </source>
</evidence>
<dbReference type="InterPro" id="IPR029041">
    <property type="entry name" value="FAD-linked_oxidoreductase-like"/>
</dbReference>
<dbReference type="PANTHER" id="PTHR13914">
    <property type="entry name" value="PROLINE OXIDASE"/>
    <property type="match status" value="1"/>
</dbReference>
<name>A0A1I1V4V6_9BACT</name>
<accession>A0A1I1V4V6</accession>